<dbReference type="InterPro" id="IPR051054">
    <property type="entry name" value="SorC_transcr_regulators"/>
</dbReference>
<accession>A0A398B5X3</accession>
<evidence type="ECO:0000259" key="6">
    <source>
        <dbReference type="Pfam" id="PF21715"/>
    </source>
</evidence>
<organism evidence="7 8">
    <name type="scientific">Peribacillus asahii</name>
    <dbReference type="NCBI Taxonomy" id="228899"/>
    <lineage>
        <taxon>Bacteria</taxon>
        <taxon>Bacillati</taxon>
        <taxon>Bacillota</taxon>
        <taxon>Bacilli</taxon>
        <taxon>Bacillales</taxon>
        <taxon>Bacillaceae</taxon>
        <taxon>Peribacillus</taxon>
    </lineage>
</organism>
<dbReference type="EMBL" id="QWVS01000023">
    <property type="protein sequence ID" value="RID84844.1"/>
    <property type="molecule type" value="Genomic_DNA"/>
</dbReference>
<dbReference type="SUPFAM" id="SSF46785">
    <property type="entry name" value="Winged helix' DNA-binding domain"/>
    <property type="match status" value="1"/>
</dbReference>
<sequence length="340" mass="37966">MQILLDIQKKLLPDLLETMQKRYNILRYVKAMEPVGRRSLANHLQLTERTLRSEVDFLKNQNLLEVHSSGMNLSQEGRELLEQLEGIMREVMGINILEQRLREMLQIDEVIIVSGNCDESPWVKKELAKACAARMKHEWKNRRTIAITGGSTMAAVADSLVSDEYSKGVTFVPARGGVGEMSQNQANTIVEKMAQKVHASYKVLYVPDQLSDEVYASLMKEPSMKEVIARIKSAEMVIHGIGEALVMAERRKSEPSVLTRLVEQKAVGEAFGYYFSESGEVVHKVLTVGLQLEDLTPEKKVIAVAGGKKKAKAIQSYIRGTHATTVLITDEAAARELISD</sequence>
<evidence type="ECO:0000256" key="4">
    <source>
        <dbReference type="ARBA" id="ARBA00023163"/>
    </source>
</evidence>
<dbReference type="InterPro" id="IPR048715">
    <property type="entry name" value="CggR_N"/>
</dbReference>
<comment type="similarity">
    <text evidence="1">Belongs to the SorC transcriptional regulatory family.</text>
</comment>
<keyword evidence="3" id="KW-0238">DNA-binding</keyword>
<dbReference type="PANTHER" id="PTHR34294">
    <property type="entry name" value="TRANSCRIPTIONAL REGULATOR-RELATED"/>
    <property type="match status" value="1"/>
</dbReference>
<keyword evidence="8" id="KW-1185">Reference proteome</keyword>
<dbReference type="PANTHER" id="PTHR34294:SF5">
    <property type="entry name" value="CENTRAL GLYCOLYTIC GENES REGULATOR"/>
    <property type="match status" value="1"/>
</dbReference>
<dbReference type="Proteomes" id="UP000266016">
    <property type="component" value="Unassembled WGS sequence"/>
</dbReference>
<evidence type="ECO:0000313" key="8">
    <source>
        <dbReference type="Proteomes" id="UP000266016"/>
    </source>
</evidence>
<evidence type="ECO:0000313" key="7">
    <source>
        <dbReference type="EMBL" id="RID84844.1"/>
    </source>
</evidence>
<dbReference type="SUPFAM" id="SSF100950">
    <property type="entry name" value="NagB/RpiA/CoA transferase-like"/>
    <property type="match status" value="1"/>
</dbReference>
<comment type="caution">
    <text evidence="7">The sequence shown here is derived from an EMBL/GenBank/DDBJ whole genome shotgun (WGS) entry which is preliminary data.</text>
</comment>
<evidence type="ECO:0000259" key="5">
    <source>
        <dbReference type="Pfam" id="PF04198"/>
    </source>
</evidence>
<dbReference type="InterPro" id="IPR037171">
    <property type="entry name" value="NagB/RpiA_transferase-like"/>
</dbReference>
<dbReference type="AlphaFoldDB" id="A0A398B5X3"/>
<keyword evidence="2" id="KW-0805">Transcription regulation</keyword>
<dbReference type="InterPro" id="IPR007324">
    <property type="entry name" value="Sugar-bd_dom_put"/>
</dbReference>
<dbReference type="Pfam" id="PF04198">
    <property type="entry name" value="Sugar-bind"/>
    <property type="match status" value="1"/>
</dbReference>
<evidence type="ECO:0000256" key="3">
    <source>
        <dbReference type="ARBA" id="ARBA00023125"/>
    </source>
</evidence>
<keyword evidence="4" id="KW-0804">Transcription</keyword>
<reference evidence="7 8" key="1">
    <citation type="submission" date="2018-08" db="EMBL/GenBank/DDBJ databases">
        <title>Bacillus jemisoniae sp. nov., Bacillus chryseoplanitiae sp. nov., Bacillus resnikiae sp. nov., and Bacillus frankliniae sp. nov., isolated from Viking spacecraft and associated surfaces.</title>
        <authorList>
            <person name="Seuylemezian A."/>
            <person name="Vaishampayan P."/>
        </authorList>
    </citation>
    <scope>NUCLEOTIDE SEQUENCE [LARGE SCALE GENOMIC DNA]</scope>
    <source>
        <strain evidence="7 8">MA001</strain>
    </source>
</reference>
<dbReference type="Gene3D" id="1.10.10.10">
    <property type="entry name" value="Winged helix-like DNA-binding domain superfamily/Winged helix DNA-binding domain"/>
    <property type="match status" value="1"/>
</dbReference>
<dbReference type="GO" id="GO:0030246">
    <property type="term" value="F:carbohydrate binding"/>
    <property type="evidence" value="ECO:0007669"/>
    <property type="project" value="InterPro"/>
</dbReference>
<protein>
    <submittedName>
        <fullName evidence="7">Uncharacterized protein</fullName>
    </submittedName>
</protein>
<evidence type="ECO:0000256" key="2">
    <source>
        <dbReference type="ARBA" id="ARBA00023015"/>
    </source>
</evidence>
<feature type="domain" description="CggR N-terminal DNA binding" evidence="6">
    <location>
        <begin position="19"/>
        <end position="88"/>
    </location>
</feature>
<dbReference type="RefSeq" id="WP_119117694.1">
    <property type="nucleotide sequence ID" value="NZ_QWVS01000023.1"/>
</dbReference>
<dbReference type="GO" id="GO:0003677">
    <property type="term" value="F:DNA binding"/>
    <property type="evidence" value="ECO:0007669"/>
    <property type="project" value="UniProtKB-KW"/>
</dbReference>
<feature type="domain" description="Sugar-binding" evidence="5">
    <location>
        <begin position="93"/>
        <end position="338"/>
    </location>
</feature>
<evidence type="ECO:0000256" key="1">
    <source>
        <dbReference type="ARBA" id="ARBA00010466"/>
    </source>
</evidence>
<dbReference type="Pfam" id="PF21715">
    <property type="entry name" value="CggR_N"/>
    <property type="match status" value="1"/>
</dbReference>
<dbReference type="InterPro" id="IPR036390">
    <property type="entry name" value="WH_DNA-bd_sf"/>
</dbReference>
<dbReference type="InterPro" id="IPR036388">
    <property type="entry name" value="WH-like_DNA-bd_sf"/>
</dbReference>
<proteinExistence type="inferred from homology"/>
<dbReference type="Gene3D" id="3.40.50.1360">
    <property type="match status" value="1"/>
</dbReference>
<gene>
    <name evidence="7" type="ORF">D1953_13390</name>
</gene>
<name>A0A398B5X3_9BACI</name>